<name>A0A8D2IVM5_VARKO</name>
<feature type="compositionally biased region" description="Polar residues" evidence="3">
    <location>
        <begin position="614"/>
        <end position="624"/>
    </location>
</feature>
<dbReference type="PROSITE" id="PS01090">
    <property type="entry name" value="TATD_2"/>
    <property type="match status" value="1"/>
</dbReference>
<feature type="compositionally biased region" description="Polar residues" evidence="3">
    <location>
        <begin position="129"/>
        <end position="140"/>
    </location>
</feature>
<feature type="compositionally biased region" description="Basic and acidic residues" evidence="3">
    <location>
        <begin position="472"/>
        <end position="487"/>
    </location>
</feature>
<dbReference type="SUPFAM" id="SSF51556">
    <property type="entry name" value="Metallo-dependent hydrolases"/>
    <property type="match status" value="1"/>
</dbReference>
<dbReference type="PANTHER" id="PTHR46363">
    <property type="entry name" value="DEOXYRIBONUCLEASE TATDN2-RELATED"/>
    <property type="match status" value="1"/>
</dbReference>
<keyword evidence="5" id="KW-1185">Reference proteome</keyword>
<protein>
    <submittedName>
        <fullName evidence="4">Uncharacterized protein</fullName>
    </submittedName>
</protein>
<dbReference type="InterPro" id="IPR032466">
    <property type="entry name" value="Metal_Hydrolase"/>
</dbReference>
<feature type="compositionally biased region" description="Polar residues" evidence="3">
    <location>
        <begin position="112"/>
        <end position="121"/>
    </location>
</feature>
<dbReference type="CDD" id="cd01310">
    <property type="entry name" value="TatD_DNAse"/>
    <property type="match status" value="1"/>
</dbReference>
<feature type="region of interest" description="Disordered" evidence="3">
    <location>
        <begin position="323"/>
        <end position="349"/>
    </location>
</feature>
<feature type="compositionally biased region" description="Basic and acidic residues" evidence="3">
    <location>
        <begin position="334"/>
        <end position="348"/>
    </location>
</feature>
<dbReference type="CTD" id="9797"/>
<evidence type="ECO:0000313" key="5">
    <source>
        <dbReference type="Proteomes" id="UP000694545"/>
    </source>
</evidence>
<dbReference type="PROSITE" id="PS01091">
    <property type="entry name" value="TATD_3"/>
    <property type="match status" value="1"/>
</dbReference>
<accession>A0A8D2IVM5</accession>
<dbReference type="RefSeq" id="XP_044307352.1">
    <property type="nucleotide sequence ID" value="XM_044451417.1"/>
</dbReference>
<dbReference type="AlphaFoldDB" id="A0A8D2IVM5"/>
<dbReference type="KEGG" id="vko:123034210"/>
<dbReference type="OrthoDB" id="413993at2759"/>
<feature type="compositionally biased region" description="Basic and acidic residues" evidence="3">
    <location>
        <begin position="553"/>
        <end position="575"/>
    </location>
</feature>
<feature type="region of interest" description="Disordered" evidence="3">
    <location>
        <begin position="549"/>
        <end position="575"/>
    </location>
</feature>
<evidence type="ECO:0000256" key="2">
    <source>
        <dbReference type="ARBA" id="ARBA00022801"/>
    </source>
</evidence>
<feature type="region of interest" description="Disordered" evidence="3">
    <location>
        <begin position="22"/>
        <end position="53"/>
    </location>
</feature>
<dbReference type="Gene3D" id="3.20.20.140">
    <property type="entry name" value="Metal-dependent hydrolases"/>
    <property type="match status" value="1"/>
</dbReference>
<evidence type="ECO:0000256" key="1">
    <source>
        <dbReference type="ARBA" id="ARBA00009275"/>
    </source>
</evidence>
<dbReference type="FunFam" id="3.20.20.140:FF:000027">
    <property type="entry name" value="putative deoxyribonuclease TATDN2"/>
    <property type="match status" value="1"/>
</dbReference>
<dbReference type="Pfam" id="PF01026">
    <property type="entry name" value="TatD_DNase"/>
    <property type="match status" value="1"/>
</dbReference>
<comment type="similarity">
    <text evidence="1">Belongs to the metallo-dependent hydrolases superfamily. TatD-type hydrolase family.</text>
</comment>
<proteinExistence type="inferred from homology"/>
<feature type="region of interest" description="Disordered" evidence="3">
    <location>
        <begin position="468"/>
        <end position="536"/>
    </location>
</feature>
<feature type="region of interest" description="Disordered" evidence="3">
    <location>
        <begin position="376"/>
        <end position="448"/>
    </location>
</feature>
<dbReference type="GO" id="GO:0016788">
    <property type="term" value="F:hydrolase activity, acting on ester bonds"/>
    <property type="evidence" value="ECO:0007669"/>
    <property type="project" value="InterPro"/>
</dbReference>
<feature type="compositionally biased region" description="Basic and acidic residues" evidence="3">
    <location>
        <begin position="380"/>
        <end position="396"/>
    </location>
</feature>
<evidence type="ECO:0000256" key="3">
    <source>
        <dbReference type="SAM" id="MobiDB-lite"/>
    </source>
</evidence>
<dbReference type="InterPro" id="IPR001130">
    <property type="entry name" value="TatD-like"/>
</dbReference>
<dbReference type="PROSITE" id="PS01137">
    <property type="entry name" value="TATD_1"/>
    <property type="match status" value="1"/>
</dbReference>
<sequence>MQPNRRRKIEWDSLSVSSPTKYYKLTREGPPHPSTTSSFGGQTAAFGKTQSLHSRESSYKEFLRTSFAAEDSSSDEFEIDDGISSMVRKSPDHSLSSKTLHVKQSVCDMSKRNATSSSQESLKQKIEQDSCSDTDPSITPSAAKKGVSKETETEFGRRRVKDQNQDQGSRIIYRKALLGILGGALLAKREAVSSNGILAESRHNRKEEPGSVDGLKHLSVASKLQEQQAGKDSNCLKPKVKEQINISIRQDRKESCRSDGRSRNVSVISRSIGENECQQDPGFQKHAAKEENNISKHRGKEASSPGARYRCISVLTRFEDKSELQQKSSFQKAAAKESTSKHSEKEVLRTGASPRCFPIVPRFEDKVELYQGSSFQKAAAKKESSNSRHSRNETSRTRASSGRISELSRFEEEPNLQQKSNLHKAAAKEEGSATTHSEKKVPKTGAASRCFPIIPSFEDEAELCQGSNFQKADAKEESRHSGKETSRARARANSGQIPELPGLEDKQEQKPNGPIITPEVDTGTSLEWSKKRPWREACRSDNKFKSLCNLSQVEEHKSKHESTKQQSRTNEEHVCASLNKKESQGLENHLRCSEFSKYDCETFKQGCSSQKATTKETNTCTKQKNTSKEKHTSPSSFDTQGGAKKFVNFQRTVIVEPSPKLVFADEHDSEVDQKFVEQEKELSVVPDWSDTEDAEPLATFSQEDSIQTHNTSETVETSVLATDFVMYPPHLYSCGMSDYAKYWRSSLKPTDCTSFPSPFEDASYTSRLCDNTLDTSSGTLSNTSRDKELAVESVHSIPQAHSSPLMCTKKNRRRSTEEASCIPIFSTSRKTDSYISNHLNQELPGDLPKYLEEGFIDTHCHLDMLYSKMAFRGTFSKFRKTYNGTFPEEFQGCIADFCDPRNLNNFLWEELLKEDMVWGAFGCHPHFARYYTDLHERNLLQAMRHPKAVAFGEIGLDYSYKCSTEVPKQQKVFERQLNLAVSLRKPLVIHCRDADDDLLQIMKKCVPKDYKIHRHCFTGRYGVIEPLLEYFPNLTVGFTALLTYPSANEARESVRKIPLNRIVVETDAPYFLPRQVPKSICQYSHPGVALHTVKEIARLKEVPLSVMLAILRQNTNKMYDL</sequence>
<dbReference type="GeneID" id="123034210"/>
<feature type="compositionally biased region" description="Basic and acidic residues" evidence="3">
    <location>
        <begin position="147"/>
        <end position="164"/>
    </location>
</feature>
<reference evidence="4" key="2">
    <citation type="submission" date="2025-09" db="UniProtKB">
        <authorList>
            <consortium name="Ensembl"/>
        </authorList>
    </citation>
    <scope>IDENTIFICATION</scope>
</reference>
<evidence type="ECO:0000313" key="4">
    <source>
        <dbReference type="Ensembl" id="ENSVKKP00000005828.1"/>
    </source>
</evidence>
<feature type="region of interest" description="Disordered" evidence="3">
    <location>
        <begin position="110"/>
        <end position="166"/>
    </location>
</feature>
<dbReference type="Proteomes" id="UP000694545">
    <property type="component" value="Unplaced"/>
</dbReference>
<reference evidence="4" key="1">
    <citation type="submission" date="2025-08" db="UniProtKB">
        <authorList>
            <consortium name="Ensembl"/>
        </authorList>
    </citation>
    <scope>IDENTIFICATION</scope>
</reference>
<keyword evidence="2" id="KW-0378">Hydrolase</keyword>
<dbReference type="PANTHER" id="PTHR46363:SF1">
    <property type="entry name" value="DEOXYRIBONUCLEASE TATDN2-RELATED"/>
    <property type="match status" value="1"/>
</dbReference>
<dbReference type="InterPro" id="IPR018228">
    <property type="entry name" value="DNase_TatD-rel_CS"/>
</dbReference>
<feature type="compositionally biased region" description="Basic and acidic residues" evidence="3">
    <location>
        <begin position="426"/>
        <end position="441"/>
    </location>
</feature>
<feature type="region of interest" description="Disordered" evidence="3">
    <location>
        <begin position="614"/>
        <end position="641"/>
    </location>
</feature>
<dbReference type="OMA" id="QNTKRIY"/>
<organism evidence="4 5">
    <name type="scientific">Varanus komodoensis</name>
    <name type="common">Komodo dragon</name>
    <dbReference type="NCBI Taxonomy" id="61221"/>
    <lineage>
        <taxon>Eukaryota</taxon>
        <taxon>Metazoa</taxon>
        <taxon>Chordata</taxon>
        <taxon>Craniata</taxon>
        <taxon>Vertebrata</taxon>
        <taxon>Euteleostomi</taxon>
        <taxon>Lepidosauria</taxon>
        <taxon>Squamata</taxon>
        <taxon>Bifurcata</taxon>
        <taxon>Unidentata</taxon>
        <taxon>Episquamata</taxon>
        <taxon>Toxicofera</taxon>
        <taxon>Anguimorpha</taxon>
        <taxon>Paleoanguimorpha</taxon>
        <taxon>Varanoidea</taxon>
        <taxon>Varanidae</taxon>
        <taxon>Varanus</taxon>
    </lineage>
</organism>
<dbReference type="Ensembl" id="ENSVKKT00000005987.1">
    <property type="protein sequence ID" value="ENSVKKP00000005828.1"/>
    <property type="gene ID" value="ENSVKKG00000004258.1"/>
</dbReference>
<gene>
    <name evidence="4" type="primary">TATDN2</name>
</gene>